<evidence type="ECO:0000313" key="2">
    <source>
        <dbReference type="EMBL" id="ELK13030.1"/>
    </source>
</evidence>
<protein>
    <submittedName>
        <fullName evidence="2">Uncharacterized protein</fullName>
    </submittedName>
</protein>
<accession>L5KPA8</accession>
<gene>
    <name evidence="2" type="ORF">PAL_GLEAN10002266</name>
</gene>
<keyword evidence="3" id="KW-1185">Reference proteome</keyword>
<name>L5KPA8_PTEAL</name>
<feature type="region of interest" description="Disordered" evidence="1">
    <location>
        <begin position="1"/>
        <end position="31"/>
    </location>
</feature>
<dbReference type="InParanoid" id="L5KPA8"/>
<proteinExistence type="predicted"/>
<organism evidence="2 3">
    <name type="scientific">Pteropus alecto</name>
    <name type="common">Black flying fox</name>
    <dbReference type="NCBI Taxonomy" id="9402"/>
    <lineage>
        <taxon>Eukaryota</taxon>
        <taxon>Metazoa</taxon>
        <taxon>Chordata</taxon>
        <taxon>Craniata</taxon>
        <taxon>Vertebrata</taxon>
        <taxon>Euteleostomi</taxon>
        <taxon>Mammalia</taxon>
        <taxon>Eutheria</taxon>
        <taxon>Laurasiatheria</taxon>
        <taxon>Chiroptera</taxon>
        <taxon>Yinpterochiroptera</taxon>
        <taxon>Pteropodoidea</taxon>
        <taxon>Pteropodidae</taxon>
        <taxon>Pteropodinae</taxon>
        <taxon>Pteropus</taxon>
    </lineage>
</organism>
<evidence type="ECO:0000313" key="3">
    <source>
        <dbReference type="Proteomes" id="UP000010552"/>
    </source>
</evidence>
<sequence length="65" mass="7117">MRVSPPRSPGQRCRGGWEQLGASADGAVGRPVPRGHPLPLLRLGLELPLLPVFSLQTRQQQRTSH</sequence>
<dbReference type="AlphaFoldDB" id="L5KPA8"/>
<dbReference type="Proteomes" id="UP000010552">
    <property type="component" value="Unassembled WGS sequence"/>
</dbReference>
<evidence type="ECO:0000256" key="1">
    <source>
        <dbReference type="SAM" id="MobiDB-lite"/>
    </source>
</evidence>
<dbReference type="EMBL" id="KB030634">
    <property type="protein sequence ID" value="ELK13030.1"/>
    <property type="molecule type" value="Genomic_DNA"/>
</dbReference>
<reference evidence="3" key="1">
    <citation type="journal article" date="2013" name="Science">
        <title>Comparative analysis of bat genomes provides insight into the evolution of flight and immunity.</title>
        <authorList>
            <person name="Zhang G."/>
            <person name="Cowled C."/>
            <person name="Shi Z."/>
            <person name="Huang Z."/>
            <person name="Bishop-Lilly K.A."/>
            <person name="Fang X."/>
            <person name="Wynne J.W."/>
            <person name="Xiong Z."/>
            <person name="Baker M.L."/>
            <person name="Zhao W."/>
            <person name="Tachedjian M."/>
            <person name="Zhu Y."/>
            <person name="Zhou P."/>
            <person name="Jiang X."/>
            <person name="Ng J."/>
            <person name="Yang L."/>
            <person name="Wu L."/>
            <person name="Xiao J."/>
            <person name="Feng Y."/>
            <person name="Chen Y."/>
            <person name="Sun X."/>
            <person name="Zhang Y."/>
            <person name="Marsh G.A."/>
            <person name="Crameri G."/>
            <person name="Broder C.C."/>
            <person name="Frey K.G."/>
            <person name="Wang L.F."/>
            <person name="Wang J."/>
        </authorList>
    </citation>
    <scope>NUCLEOTIDE SEQUENCE [LARGE SCALE GENOMIC DNA]</scope>
</reference>